<evidence type="ECO:0000256" key="4">
    <source>
        <dbReference type="PROSITE-ProRule" id="PRU00510"/>
    </source>
</evidence>
<accession>A0ABV7TKJ7</accession>
<dbReference type="Proteomes" id="UP001595629">
    <property type="component" value="Unassembled WGS sequence"/>
</dbReference>
<dbReference type="InterPro" id="IPR000962">
    <property type="entry name" value="Znf_DskA_TraR"/>
</dbReference>
<protein>
    <submittedName>
        <fullName evidence="6">TraR/DksA family transcriptional regulator</fullName>
    </submittedName>
</protein>
<dbReference type="PROSITE" id="PS51128">
    <property type="entry name" value="ZF_DKSA_2"/>
    <property type="match status" value="1"/>
</dbReference>
<evidence type="ECO:0000313" key="6">
    <source>
        <dbReference type="EMBL" id="MFC3614953.1"/>
    </source>
</evidence>
<evidence type="ECO:0000259" key="5">
    <source>
        <dbReference type="Pfam" id="PF01258"/>
    </source>
</evidence>
<name>A0ABV7TKJ7_9RHOB</name>
<proteinExistence type="predicted"/>
<dbReference type="Pfam" id="PF01258">
    <property type="entry name" value="zf-dskA_traR"/>
    <property type="match status" value="1"/>
</dbReference>
<dbReference type="PANTHER" id="PTHR33823:SF4">
    <property type="entry name" value="GENERAL STRESS PROTEIN 16O"/>
    <property type="match status" value="1"/>
</dbReference>
<evidence type="ECO:0000256" key="1">
    <source>
        <dbReference type="ARBA" id="ARBA00022723"/>
    </source>
</evidence>
<keyword evidence="7" id="KW-1185">Reference proteome</keyword>
<evidence type="ECO:0000256" key="3">
    <source>
        <dbReference type="ARBA" id="ARBA00022833"/>
    </source>
</evidence>
<dbReference type="SUPFAM" id="SSF57716">
    <property type="entry name" value="Glucocorticoid receptor-like (DNA-binding domain)"/>
    <property type="match status" value="1"/>
</dbReference>
<dbReference type="InterPro" id="IPR020458">
    <property type="entry name" value="Znf_DskA_TraR_CS"/>
</dbReference>
<keyword evidence="2" id="KW-0863">Zinc-finger</keyword>
<comment type="caution">
    <text evidence="6">The sequence shown here is derived from an EMBL/GenBank/DDBJ whole genome shotgun (WGS) entry which is preliminary data.</text>
</comment>
<dbReference type="RefSeq" id="WP_386736230.1">
    <property type="nucleotide sequence ID" value="NZ_JBHRXI010000016.1"/>
</dbReference>
<evidence type="ECO:0000313" key="7">
    <source>
        <dbReference type="Proteomes" id="UP001595629"/>
    </source>
</evidence>
<sequence>MNETELAAFSRLISDRLRELEQSSEAGRDGQSVVTLDQQAVGRLSRMDALQNQAMAKAQQTRRDTETVRLLAALERIEEGDFGYCEDCGEEIAKGRLELDPAATRCVSCASG</sequence>
<dbReference type="Gene3D" id="1.20.120.910">
    <property type="entry name" value="DksA, coiled-coil domain"/>
    <property type="match status" value="1"/>
</dbReference>
<dbReference type="PANTHER" id="PTHR33823">
    <property type="entry name" value="RNA POLYMERASE-BINDING TRANSCRIPTION FACTOR DKSA-RELATED"/>
    <property type="match status" value="1"/>
</dbReference>
<organism evidence="6 7">
    <name type="scientific">Lutimaribacter marinistellae</name>
    <dbReference type="NCBI Taxonomy" id="1820329"/>
    <lineage>
        <taxon>Bacteria</taxon>
        <taxon>Pseudomonadati</taxon>
        <taxon>Pseudomonadota</taxon>
        <taxon>Alphaproteobacteria</taxon>
        <taxon>Rhodobacterales</taxon>
        <taxon>Roseobacteraceae</taxon>
        <taxon>Lutimaribacter</taxon>
    </lineage>
</organism>
<reference evidence="7" key="1">
    <citation type="journal article" date="2019" name="Int. J. Syst. Evol. Microbiol.">
        <title>The Global Catalogue of Microorganisms (GCM) 10K type strain sequencing project: providing services to taxonomists for standard genome sequencing and annotation.</title>
        <authorList>
            <consortium name="The Broad Institute Genomics Platform"/>
            <consortium name="The Broad Institute Genome Sequencing Center for Infectious Disease"/>
            <person name="Wu L."/>
            <person name="Ma J."/>
        </authorList>
    </citation>
    <scope>NUCLEOTIDE SEQUENCE [LARGE SCALE GENOMIC DNA]</scope>
    <source>
        <strain evidence="7">KCTC 42911</strain>
    </source>
</reference>
<keyword evidence="1" id="KW-0479">Metal-binding</keyword>
<evidence type="ECO:0000256" key="2">
    <source>
        <dbReference type="ARBA" id="ARBA00022771"/>
    </source>
</evidence>
<dbReference type="PROSITE" id="PS01102">
    <property type="entry name" value="ZF_DKSA_1"/>
    <property type="match status" value="1"/>
</dbReference>
<dbReference type="EMBL" id="JBHRXI010000016">
    <property type="protein sequence ID" value="MFC3614953.1"/>
    <property type="molecule type" value="Genomic_DNA"/>
</dbReference>
<gene>
    <name evidence="6" type="ORF">ACFORG_14375</name>
</gene>
<keyword evidence="3" id="KW-0862">Zinc</keyword>
<feature type="domain" description="Zinc finger DksA/TraR C4-type" evidence="5">
    <location>
        <begin position="80"/>
        <end position="111"/>
    </location>
</feature>
<feature type="zinc finger region" description="dksA C4-type" evidence="4">
    <location>
        <begin position="85"/>
        <end position="109"/>
    </location>
</feature>